<evidence type="ECO:0000313" key="3">
    <source>
        <dbReference type="EMBL" id="OQR88369.1"/>
    </source>
</evidence>
<keyword evidence="1" id="KW-1133">Transmembrane helix</keyword>
<protein>
    <submittedName>
        <fullName evidence="3">P-type ATPase (P-ATPase) Superfamily</fullName>
    </submittedName>
</protein>
<dbReference type="EMBL" id="JNBS01003289">
    <property type="protein sequence ID" value="OQR88369.1"/>
    <property type="molecule type" value="Genomic_DNA"/>
</dbReference>
<feature type="domain" description="Cation-transporting P-type ATPase N-terminal" evidence="2">
    <location>
        <begin position="24"/>
        <end position="96"/>
    </location>
</feature>
<dbReference type="Proteomes" id="UP000243217">
    <property type="component" value="Unassembled WGS sequence"/>
</dbReference>
<keyword evidence="1" id="KW-0472">Membrane</keyword>
<proteinExistence type="predicted"/>
<sequence>MTGYQPLATPNDTKNYVNEAGQIEWAAIPLNAALDKLKTTREGLSGEEAERRLIEYGPNALPKVEVNRLMVFLGFMWNPLSWAMEVAAILSIILLDFPDF</sequence>
<dbReference type="STRING" id="74557.A0A1V9YRG7"/>
<evidence type="ECO:0000259" key="2">
    <source>
        <dbReference type="SMART" id="SM00831"/>
    </source>
</evidence>
<dbReference type="InterPro" id="IPR004014">
    <property type="entry name" value="ATPase_P-typ_cation-transptr_N"/>
</dbReference>
<comment type="caution">
    <text evidence="3">The sequence shown here is derived from an EMBL/GenBank/DDBJ whole genome shotgun (WGS) entry which is preliminary data.</text>
</comment>
<evidence type="ECO:0000313" key="4">
    <source>
        <dbReference type="Proteomes" id="UP000243217"/>
    </source>
</evidence>
<accession>A0A1V9YRG7</accession>
<keyword evidence="1" id="KW-0812">Transmembrane</keyword>
<dbReference type="InterPro" id="IPR023298">
    <property type="entry name" value="ATPase_P-typ_TM_dom_sf"/>
</dbReference>
<dbReference type="PANTHER" id="PTHR42861">
    <property type="entry name" value="CALCIUM-TRANSPORTING ATPASE"/>
    <property type="match status" value="1"/>
</dbReference>
<dbReference type="SUPFAM" id="SSF81665">
    <property type="entry name" value="Calcium ATPase, transmembrane domain M"/>
    <property type="match status" value="1"/>
</dbReference>
<keyword evidence="4" id="KW-1185">Reference proteome</keyword>
<organism evidence="3 4">
    <name type="scientific">Thraustotheca clavata</name>
    <dbReference type="NCBI Taxonomy" id="74557"/>
    <lineage>
        <taxon>Eukaryota</taxon>
        <taxon>Sar</taxon>
        <taxon>Stramenopiles</taxon>
        <taxon>Oomycota</taxon>
        <taxon>Saprolegniomycetes</taxon>
        <taxon>Saprolegniales</taxon>
        <taxon>Achlyaceae</taxon>
        <taxon>Thraustotheca</taxon>
    </lineage>
</organism>
<feature type="transmembrane region" description="Helical" evidence="1">
    <location>
        <begin position="69"/>
        <end position="95"/>
    </location>
</feature>
<reference evidence="3 4" key="1">
    <citation type="journal article" date="2014" name="Genome Biol. Evol.">
        <title>The secreted proteins of Achlya hypogyna and Thraustotheca clavata identify the ancestral oomycete secretome and reveal gene acquisitions by horizontal gene transfer.</title>
        <authorList>
            <person name="Misner I."/>
            <person name="Blouin N."/>
            <person name="Leonard G."/>
            <person name="Richards T.A."/>
            <person name="Lane C.E."/>
        </authorList>
    </citation>
    <scope>NUCLEOTIDE SEQUENCE [LARGE SCALE GENOMIC DNA]</scope>
    <source>
        <strain evidence="3 4">ATCC 34112</strain>
    </source>
</reference>
<dbReference type="SMART" id="SM00831">
    <property type="entry name" value="Cation_ATPase_N"/>
    <property type="match status" value="1"/>
</dbReference>
<dbReference type="Pfam" id="PF00690">
    <property type="entry name" value="Cation_ATPase_N"/>
    <property type="match status" value="1"/>
</dbReference>
<gene>
    <name evidence="3" type="ORF">THRCLA_22886</name>
</gene>
<dbReference type="OrthoDB" id="165180at2759"/>
<dbReference type="AlphaFoldDB" id="A0A1V9YRG7"/>
<evidence type="ECO:0000256" key="1">
    <source>
        <dbReference type="SAM" id="Phobius"/>
    </source>
</evidence>
<name>A0A1V9YRG7_9STRA</name>
<feature type="non-terminal residue" evidence="3">
    <location>
        <position position="100"/>
    </location>
</feature>